<dbReference type="Gene3D" id="1.10.287.70">
    <property type="match status" value="1"/>
</dbReference>
<dbReference type="PANTHER" id="PTHR10027:SF23">
    <property type="entry name" value="POTASSIUM CHANNEL SUBFAMILY U MEMBER 1"/>
    <property type="match status" value="1"/>
</dbReference>
<keyword evidence="7 11" id="KW-1133">Transmembrane helix</keyword>
<dbReference type="Proteomes" id="UP000001645">
    <property type="component" value="Chromosome 24"/>
</dbReference>
<dbReference type="Bgee" id="ENSMGAG00000001799">
    <property type="expression patterns" value="Expressed in gonad"/>
</dbReference>
<proteinExistence type="predicted"/>
<keyword evidence="14" id="KW-1185">Reference proteome</keyword>
<dbReference type="FunFam" id="1.10.287.70:FF:000130">
    <property type="entry name" value="Potassium calcium-activated channel subfamily U member 1"/>
    <property type="match status" value="1"/>
</dbReference>
<dbReference type="InterPro" id="IPR005821">
    <property type="entry name" value="Ion_trans_dom"/>
</dbReference>
<evidence type="ECO:0000256" key="1">
    <source>
        <dbReference type="ARBA" id="ARBA00004141"/>
    </source>
</evidence>
<keyword evidence="3" id="KW-0633">Potassium transport</keyword>
<evidence type="ECO:0000256" key="10">
    <source>
        <dbReference type="ARBA" id="ARBA00023303"/>
    </source>
</evidence>
<keyword evidence="6" id="KW-0630">Potassium</keyword>
<organism evidence="13 14">
    <name type="scientific">Meleagris gallopavo</name>
    <name type="common">Wild turkey</name>
    <dbReference type="NCBI Taxonomy" id="9103"/>
    <lineage>
        <taxon>Eukaryota</taxon>
        <taxon>Metazoa</taxon>
        <taxon>Chordata</taxon>
        <taxon>Craniata</taxon>
        <taxon>Vertebrata</taxon>
        <taxon>Euteleostomi</taxon>
        <taxon>Archelosauria</taxon>
        <taxon>Archosauria</taxon>
        <taxon>Dinosauria</taxon>
        <taxon>Saurischia</taxon>
        <taxon>Theropoda</taxon>
        <taxon>Coelurosauria</taxon>
        <taxon>Aves</taxon>
        <taxon>Neognathae</taxon>
        <taxon>Galloanserae</taxon>
        <taxon>Galliformes</taxon>
        <taxon>Phasianidae</taxon>
        <taxon>Meleagridinae</taxon>
        <taxon>Meleagris</taxon>
    </lineage>
</organism>
<dbReference type="AlphaFoldDB" id="A0A803XXB2"/>
<dbReference type="SUPFAM" id="SSF81324">
    <property type="entry name" value="Voltage-gated potassium channels"/>
    <property type="match status" value="1"/>
</dbReference>
<keyword evidence="8" id="KW-0406">Ion transport</keyword>
<evidence type="ECO:0000256" key="2">
    <source>
        <dbReference type="ARBA" id="ARBA00022448"/>
    </source>
</evidence>
<comment type="subcellular location">
    <subcellularLocation>
        <location evidence="1">Membrane</location>
        <topology evidence="1">Multi-pass membrane protein</topology>
    </subcellularLocation>
</comment>
<evidence type="ECO:0000256" key="4">
    <source>
        <dbReference type="ARBA" id="ARBA00022692"/>
    </source>
</evidence>
<evidence type="ECO:0000256" key="9">
    <source>
        <dbReference type="ARBA" id="ARBA00023136"/>
    </source>
</evidence>
<gene>
    <name evidence="13" type="primary">KCNU1</name>
</gene>
<dbReference type="PANTHER" id="PTHR10027">
    <property type="entry name" value="CALCIUM-ACTIVATED POTASSIUM CHANNEL ALPHA CHAIN"/>
    <property type="match status" value="1"/>
</dbReference>
<dbReference type="OrthoDB" id="10035564at2759"/>
<evidence type="ECO:0000259" key="12">
    <source>
        <dbReference type="Pfam" id="PF00520"/>
    </source>
</evidence>
<reference evidence="13" key="2">
    <citation type="submission" date="2025-08" db="UniProtKB">
        <authorList>
            <consortium name="Ensembl"/>
        </authorList>
    </citation>
    <scope>IDENTIFICATION</scope>
</reference>
<keyword evidence="2" id="KW-0813">Transport</keyword>
<evidence type="ECO:0000256" key="3">
    <source>
        <dbReference type="ARBA" id="ARBA00022538"/>
    </source>
</evidence>
<accession>A0A803XXB2</accession>
<name>A0A803XXB2_MELGA</name>
<keyword evidence="10" id="KW-0407">Ion channel</keyword>
<sequence length="440" mass="51044">MGTSIQKLPLSLWPSPELSLTLGSLQHHKSSLCSRRSGPEHNMAESDLTCALRFQLAFISPSLFVFLGGLFTILALRSIRCIYRFILKQIWRKKVKNKDARWSHKRKQRSVYYIRIFSTQMQMMLSAQTSMGRVLMILVFLLNIGTLIIYFIDLTEAEQFQFSFPYRVIYVDKFFNAFFVFYFGLRFVAADDKLRFWLELNSLVDFFTIPPVFVSALLRKNCLGLRFLRALRLLDLPRILQILRITKDDYSIKLSKLFAVFISTWLTAAGFVHLVENNGDPWVQPVNSQPITYFRCMYLIMVTMSTVGYGDIVVQTALGRAFIFFFIIGGLVLFANFIPEVLEIVQSRKSYKSSYEVMSGKNYIVVCGNVTLKSVTTFLQDFLLQDEGNVCTEILFWESKYSYFLEFFLLDFLISQGKGGRSDIKGRQRYVVDYLMIKTN</sequence>
<evidence type="ECO:0000256" key="11">
    <source>
        <dbReference type="SAM" id="Phobius"/>
    </source>
</evidence>
<feature type="transmembrane region" description="Helical" evidence="11">
    <location>
        <begin position="296"/>
        <end position="315"/>
    </location>
</feature>
<dbReference type="GO" id="GO:0016020">
    <property type="term" value="C:membrane"/>
    <property type="evidence" value="ECO:0007669"/>
    <property type="project" value="UniProtKB-SubCell"/>
</dbReference>
<dbReference type="InterPro" id="IPR047871">
    <property type="entry name" value="K_chnl_Slo-like"/>
</dbReference>
<feature type="transmembrane region" description="Helical" evidence="11">
    <location>
        <begin position="321"/>
        <end position="342"/>
    </location>
</feature>
<feature type="domain" description="Ion transport" evidence="12">
    <location>
        <begin position="134"/>
        <end position="351"/>
    </location>
</feature>
<protein>
    <submittedName>
        <fullName evidence="13">Potassium calcium-activated channel subfamily U member 1</fullName>
    </submittedName>
</protein>
<dbReference type="Ensembl" id="ENSMGAT00000029190.1">
    <property type="protein sequence ID" value="ENSMGAP00000024158.1"/>
    <property type="gene ID" value="ENSMGAG00000001799.3"/>
</dbReference>
<reference evidence="13" key="3">
    <citation type="submission" date="2025-09" db="UniProtKB">
        <authorList>
            <consortium name="Ensembl"/>
        </authorList>
    </citation>
    <scope>IDENTIFICATION</scope>
</reference>
<keyword evidence="4 11" id="KW-0812">Transmembrane</keyword>
<evidence type="ECO:0000256" key="6">
    <source>
        <dbReference type="ARBA" id="ARBA00022958"/>
    </source>
</evidence>
<evidence type="ECO:0000256" key="7">
    <source>
        <dbReference type="ARBA" id="ARBA00022989"/>
    </source>
</evidence>
<dbReference type="Pfam" id="PF00520">
    <property type="entry name" value="Ion_trans"/>
    <property type="match status" value="1"/>
</dbReference>
<reference evidence="13 14" key="1">
    <citation type="journal article" date="2010" name="PLoS Biol.">
        <title>Multi-platform next-generation sequencing of the domestic turkey (Meleagris gallopavo): genome assembly and analysis.</title>
        <authorList>
            <person name="Dalloul R.A."/>
            <person name="Long J.A."/>
            <person name="Zimin A.V."/>
            <person name="Aslam L."/>
            <person name="Beal K."/>
            <person name="Blomberg L.A."/>
            <person name="Bouffard P."/>
            <person name="Burt D.W."/>
            <person name="Crasta O."/>
            <person name="Crooijmans R.P."/>
            <person name="Cooper K."/>
            <person name="Coulombe R.A."/>
            <person name="De S."/>
            <person name="Delany M.E."/>
            <person name="Dodgson J.B."/>
            <person name="Dong J.J."/>
            <person name="Evans C."/>
            <person name="Frederickson K.M."/>
            <person name="Flicek P."/>
            <person name="Florea L."/>
            <person name="Folkerts O."/>
            <person name="Groenen M.A."/>
            <person name="Harkins T.T."/>
            <person name="Herrero J."/>
            <person name="Hoffmann S."/>
            <person name="Megens H.J."/>
            <person name="Jiang A."/>
            <person name="de Jong P."/>
            <person name="Kaiser P."/>
            <person name="Kim H."/>
            <person name="Kim K.W."/>
            <person name="Kim S."/>
            <person name="Langenberger D."/>
            <person name="Lee M.K."/>
            <person name="Lee T."/>
            <person name="Mane S."/>
            <person name="Marcais G."/>
            <person name="Marz M."/>
            <person name="McElroy A.P."/>
            <person name="Modise T."/>
            <person name="Nefedov M."/>
            <person name="Notredame C."/>
            <person name="Paton I.R."/>
            <person name="Payne W.S."/>
            <person name="Pertea G."/>
            <person name="Prickett D."/>
            <person name="Puiu D."/>
            <person name="Qioa D."/>
            <person name="Raineri E."/>
            <person name="Ruffier M."/>
            <person name="Salzberg S.L."/>
            <person name="Schatz M.C."/>
            <person name="Scheuring C."/>
            <person name="Schmidt C.J."/>
            <person name="Schroeder S."/>
            <person name="Searle S.M."/>
            <person name="Smith E.J."/>
            <person name="Smith J."/>
            <person name="Sonstegard T.S."/>
            <person name="Stadler P.F."/>
            <person name="Tafer H."/>
            <person name="Tu Z.J."/>
            <person name="Van Tassell C.P."/>
            <person name="Vilella A.J."/>
            <person name="Williams K.P."/>
            <person name="Yorke J.A."/>
            <person name="Zhang L."/>
            <person name="Zhang H.B."/>
            <person name="Zhang X."/>
            <person name="Zhang Y."/>
            <person name="Reed K.M."/>
        </authorList>
    </citation>
    <scope>NUCLEOTIDE SEQUENCE [LARGE SCALE GENOMIC DNA]</scope>
</reference>
<feature type="transmembrane region" description="Helical" evidence="11">
    <location>
        <begin position="131"/>
        <end position="152"/>
    </location>
</feature>
<keyword evidence="5" id="KW-0631">Potassium channel</keyword>
<feature type="transmembrane region" description="Helical" evidence="11">
    <location>
        <begin position="257"/>
        <end position="275"/>
    </location>
</feature>
<keyword evidence="9 11" id="KW-0472">Membrane</keyword>
<evidence type="ECO:0000256" key="8">
    <source>
        <dbReference type="ARBA" id="ARBA00023065"/>
    </source>
</evidence>
<dbReference type="GeneTree" id="ENSGT00940000161817"/>
<feature type="transmembrane region" description="Helical" evidence="11">
    <location>
        <begin position="56"/>
        <end position="76"/>
    </location>
</feature>
<evidence type="ECO:0000256" key="5">
    <source>
        <dbReference type="ARBA" id="ARBA00022826"/>
    </source>
</evidence>
<evidence type="ECO:0000313" key="14">
    <source>
        <dbReference type="Proteomes" id="UP000001645"/>
    </source>
</evidence>
<evidence type="ECO:0000313" key="13">
    <source>
        <dbReference type="Ensembl" id="ENSMGAP00000024158.1"/>
    </source>
</evidence>
<dbReference type="GO" id="GO:0005267">
    <property type="term" value="F:potassium channel activity"/>
    <property type="evidence" value="ECO:0007669"/>
    <property type="project" value="UniProtKB-KW"/>
</dbReference>
<feature type="transmembrane region" description="Helical" evidence="11">
    <location>
        <begin position="164"/>
        <end position="185"/>
    </location>
</feature>